<evidence type="ECO:0000313" key="2">
    <source>
        <dbReference type="Proteomes" id="UP001164776"/>
    </source>
</evidence>
<name>A0A9W7X7A3_9POAL</name>
<dbReference type="EMBL" id="MU630816">
    <property type="protein sequence ID" value="KAJ1253716.1"/>
    <property type="molecule type" value="Genomic_DNA"/>
</dbReference>
<proteinExistence type="predicted"/>
<organism evidence="1 2">
    <name type="scientific">Paspalum vaginatum</name>
    <name type="common">seashore paspalum</name>
    <dbReference type="NCBI Taxonomy" id="158149"/>
    <lineage>
        <taxon>Eukaryota</taxon>
        <taxon>Viridiplantae</taxon>
        <taxon>Streptophyta</taxon>
        <taxon>Embryophyta</taxon>
        <taxon>Tracheophyta</taxon>
        <taxon>Spermatophyta</taxon>
        <taxon>Magnoliopsida</taxon>
        <taxon>Liliopsida</taxon>
        <taxon>Poales</taxon>
        <taxon>Poaceae</taxon>
        <taxon>PACMAD clade</taxon>
        <taxon>Panicoideae</taxon>
        <taxon>Andropogonodae</taxon>
        <taxon>Paspaleae</taxon>
        <taxon>Paspalinae</taxon>
        <taxon>Paspalum</taxon>
    </lineage>
</organism>
<sequence>MYRCMLQRLGGLQGDVRRNPSHGHPKASEAPAPIYNSLGGLPQAFLGLAHTINRGKALVEEAVEAEGKEVGYWCVLDALVLVKSRKPDLDISWLMALGPDQSRTRSAAKEFKYAAAQIVAACLSSRMPADVEPNDVDSDWSDEEQ</sequence>
<evidence type="ECO:0000313" key="1">
    <source>
        <dbReference type="EMBL" id="KAJ1253716.1"/>
    </source>
</evidence>
<reference evidence="1 2" key="1">
    <citation type="submission" date="2022-10" db="EMBL/GenBank/DDBJ databases">
        <title>WGS assembly of Paspalum vaginatum 540-79.</title>
        <authorList>
            <person name="Sun G."/>
            <person name="Wase N."/>
            <person name="Shu S."/>
            <person name="Jenkins J."/>
            <person name="Zhou B."/>
            <person name="Torres-Rodriguez J."/>
            <person name="Chen C."/>
            <person name="Sandor L."/>
            <person name="Plott C."/>
            <person name="Yoshinga Y."/>
            <person name="Daum C."/>
            <person name="Qi P."/>
            <person name="Barry K."/>
            <person name="Lipzen A."/>
            <person name="Berry L."/>
            <person name="Pedersen C."/>
            <person name="Gottilla T."/>
            <person name="Foltz A."/>
            <person name="Yu H."/>
            <person name="O'Malley R."/>
            <person name="Zhang C."/>
            <person name="Devos K."/>
            <person name="Sigmon B."/>
            <person name="Yu B."/>
            <person name="Obata T."/>
            <person name="Schmutz J."/>
            <person name="Schnable J."/>
        </authorList>
    </citation>
    <scope>NUCLEOTIDE SEQUENCE [LARGE SCALE GENOMIC DNA]</scope>
    <source>
        <strain evidence="2">cv. 540-79</strain>
    </source>
</reference>
<protein>
    <submittedName>
        <fullName evidence="1">Uncharacterized protein</fullName>
    </submittedName>
</protein>
<gene>
    <name evidence="1" type="ORF">BS78_K207600</name>
</gene>
<keyword evidence="2" id="KW-1185">Reference proteome</keyword>
<accession>A0A9W7X7A3</accession>
<dbReference type="Proteomes" id="UP001164776">
    <property type="component" value="Unassembled WGS sequence"/>
</dbReference>
<dbReference type="AlphaFoldDB" id="A0A9W7X7A3"/>
<comment type="caution">
    <text evidence="1">The sequence shown here is derived from an EMBL/GenBank/DDBJ whole genome shotgun (WGS) entry which is preliminary data.</text>
</comment>